<keyword evidence="2" id="KW-1185">Reference proteome</keyword>
<protein>
    <submittedName>
        <fullName evidence="1">Unnamed protein product</fullName>
    </submittedName>
</protein>
<reference evidence="1" key="1">
    <citation type="submission" date="2023-04" db="EMBL/GenBank/DDBJ databases">
        <title>Candida boidinii NBRC 1967.</title>
        <authorList>
            <person name="Ichikawa N."/>
            <person name="Sato H."/>
            <person name="Tonouchi N."/>
        </authorList>
    </citation>
    <scope>NUCLEOTIDE SEQUENCE</scope>
    <source>
        <strain evidence="1">NBRC 1967</strain>
    </source>
</reference>
<organism evidence="1 2">
    <name type="scientific">Candida boidinii</name>
    <name type="common">Yeast</name>
    <dbReference type="NCBI Taxonomy" id="5477"/>
    <lineage>
        <taxon>Eukaryota</taxon>
        <taxon>Fungi</taxon>
        <taxon>Dikarya</taxon>
        <taxon>Ascomycota</taxon>
        <taxon>Saccharomycotina</taxon>
        <taxon>Pichiomycetes</taxon>
        <taxon>Pichiales</taxon>
        <taxon>Pichiaceae</taxon>
        <taxon>Ogataea</taxon>
        <taxon>Ogataea/Candida clade</taxon>
    </lineage>
</organism>
<sequence>MSDPQHADSLFVPPDDQSSHLESSVNLVTSNNYTTTVNTGINDLLAERLEQQVEDDDENLVDTRINPIDVSINLTLKYQQKIVQEMVSEDGLLILGKGLGLEYITANLLHVLSSSTTIYKSKKKKSLVLLINATESENERICQDLIELSRDNSFNETRQFITIGGDSITAQKRKQIYERGGIVSITNRLLVVDLLSEIVSPSLITGLIILHAERVSETSNDSFIINLYREKNNWGFIKALSDEPQRFCIGFQPLYTKLKIMKLENTFLWPRFHVDVSASLISKPTILSSTRTHSTPTISNAVSEINVKMTESMKQIQIGLLACIEACIGELRRHNPQMLSEYWSIENALEEDFVRAIRRTLDPVWHRISNTTKQVVYDLSVLKELLNCLFTYDSIRFYEMLNHIVEMNKPSSLSRHKSMAPWLMLDEAMNVINYAKNRVFKKIKDKSIHPNSNSIESTYLLEELPKWEQLSIILDDINHEKQFVNYLNDGPVLIMCSSVTVCNQLNQYISTLKELDTKEYDNDGNSYDVKMFSGRKLMVRKLREHLIWKNSMGNTSENIQKVLQDDIVAQQSTSTTTTAASTNDNHDNRNRANDPQDDDLVVSKTFMKGRVPSSKRRRTRGAAVIASAGRFSASSNVDSDSVDTNMVNLVESQLAENEIEDDEDNDDDEDDNDNTGNKEPAYEDFIDDLNFLNNDINDTSFGLDLNFELIDTKDEIIIERYDNKNDDSLLQELMPSVIILYEPDLSFIRRVESYQATRRDAPAKTYFMYYGSSTEEEKYLSSIKKEKESFTKLIREKASMSKHFATADDNSKLHINKSHVLNTRIAGGSNKFRTPLDELKVIVDIREFRSSLPNLCHKIGMKVLPCMLTVGDYVISKKICIERKSIPDLIGSFKSGRLYQQCEQMFRYYEIPALLIEFEEGKSFSLEPFAELRTKVNQASLRNDLQQDIQMKIIMLLTAFPKLKIIWSSSSLQTAQIIMELKSSQEEPDVDKAIQAGLEKNSNLNDDNDGSPAIYNDNAIDLIQHIPGITAVNYHLIISKVKNINQLSKLPLQELTDLIGSEAAKKVRSFFTKNVSKI</sequence>
<comment type="caution">
    <text evidence="1">The sequence shown here is derived from an EMBL/GenBank/DDBJ whole genome shotgun (WGS) entry which is preliminary data.</text>
</comment>
<dbReference type="Proteomes" id="UP001165101">
    <property type="component" value="Unassembled WGS sequence"/>
</dbReference>
<proteinExistence type="predicted"/>
<name>A0ACB5THZ0_CANBO</name>
<gene>
    <name evidence="1" type="ORF">Cboi01_000119300</name>
</gene>
<dbReference type="EMBL" id="BSXV01000410">
    <property type="protein sequence ID" value="GME88969.1"/>
    <property type="molecule type" value="Genomic_DNA"/>
</dbReference>
<evidence type="ECO:0000313" key="2">
    <source>
        <dbReference type="Proteomes" id="UP001165101"/>
    </source>
</evidence>
<accession>A0ACB5THZ0</accession>
<evidence type="ECO:0000313" key="1">
    <source>
        <dbReference type="EMBL" id="GME88969.1"/>
    </source>
</evidence>